<comment type="caution">
    <text evidence="2">The sequence shown here is derived from an EMBL/GenBank/DDBJ whole genome shotgun (WGS) entry which is preliminary data.</text>
</comment>
<dbReference type="EMBL" id="NAJN01001169">
    <property type="protein sequence ID" value="TKA65181.1"/>
    <property type="molecule type" value="Genomic_DNA"/>
</dbReference>
<proteinExistence type="predicted"/>
<reference evidence="2 3" key="1">
    <citation type="submission" date="2017-03" db="EMBL/GenBank/DDBJ databases">
        <title>Genomes of endolithic fungi from Antarctica.</title>
        <authorList>
            <person name="Coleine C."/>
            <person name="Masonjones S."/>
            <person name="Stajich J.E."/>
        </authorList>
    </citation>
    <scope>NUCLEOTIDE SEQUENCE [LARGE SCALE GENOMIC DNA]</scope>
    <source>
        <strain evidence="2 3">CCFEE 5187</strain>
    </source>
</reference>
<keyword evidence="3" id="KW-1185">Reference proteome</keyword>
<organism evidence="2 3">
    <name type="scientific">Cryomyces minteri</name>
    <dbReference type="NCBI Taxonomy" id="331657"/>
    <lineage>
        <taxon>Eukaryota</taxon>
        <taxon>Fungi</taxon>
        <taxon>Dikarya</taxon>
        <taxon>Ascomycota</taxon>
        <taxon>Pezizomycotina</taxon>
        <taxon>Dothideomycetes</taxon>
        <taxon>Dothideomycetes incertae sedis</taxon>
        <taxon>Cryomyces</taxon>
    </lineage>
</organism>
<accession>A0A4U0WQ28</accession>
<dbReference type="AlphaFoldDB" id="A0A4U0WQ28"/>
<dbReference type="InterPro" id="IPR005914">
    <property type="entry name" value="Acac_CoA_synth"/>
</dbReference>
<dbReference type="PANTHER" id="PTHR42921:SF4">
    <property type="entry name" value="ACETOACETYL-COA SYNTHASE (AFU_ORTHOLOGUE AFUA_8G04770)"/>
    <property type="match status" value="1"/>
</dbReference>
<dbReference type="GO" id="GO:0030729">
    <property type="term" value="F:acetoacetate-CoA ligase activity"/>
    <property type="evidence" value="ECO:0007669"/>
    <property type="project" value="InterPro"/>
</dbReference>
<evidence type="ECO:0000313" key="3">
    <source>
        <dbReference type="Proteomes" id="UP000308768"/>
    </source>
</evidence>
<evidence type="ECO:0000259" key="1">
    <source>
        <dbReference type="Pfam" id="PF00501"/>
    </source>
</evidence>
<dbReference type="Gene3D" id="3.30.300.30">
    <property type="match status" value="2"/>
</dbReference>
<dbReference type="NCBIfam" id="TIGR01217">
    <property type="entry name" value="ac_ac_CoA_syn"/>
    <property type="match status" value="1"/>
</dbReference>
<name>A0A4U0WQ28_9PEZI</name>
<dbReference type="PANTHER" id="PTHR42921">
    <property type="entry name" value="ACETOACETYL-COA SYNTHETASE"/>
    <property type="match status" value="1"/>
</dbReference>
<dbReference type="GO" id="GO:0006629">
    <property type="term" value="P:lipid metabolic process"/>
    <property type="evidence" value="ECO:0007669"/>
    <property type="project" value="InterPro"/>
</dbReference>
<sequence>MAPPIAALPRKLWEHPDPTSTNMYRFIQRVDKNRGLDMKTFQDLYKWSVTERVPFWEEAWSALHLLHEGSYTEVVDTTARMDSIPDWYRGVHLNFAENILYTASPSNPSQRITSGKEDHKVACTEVREGCSEIRNITWGELRRRVGHLSNALRAHGVKKGDRVAVVASNSVDTLVVFLAITTLGGLFSSSSTDMGTKGVLDRLTQIRPAWLFMDDWAVYNGKTVDLRSKMSEIVEGMHGIEEFQGVVSMPRFEKPEDVADVPRAQTKAQFLEKARGNESLVFERVEFKDPFLVVYSSGTTGTPKCIVHSTGGVLLSAAKEGHLHRDLGPDTVALQYTTTGWIMYLSSILSMQHGARAVLYDGSPFQPDLRTFVRLVGDQKVTNLGISPRYMHELQKGNVAPREITDLSSLRSVSSTGMVLSDPLFEWFYDVGFPPTTHLCNIAGGTDLAGCFAMENPMTPVYVGGCQGPSLGIKVEVYDQLVEGGKGVRGKPVEEGVPGELVATEAFPNMPVMFWNDEGGQRYFDAYFARFDNVWTHGDFILVHPVTGGITFLGRADGVLNPSGVRFGSAEIYSVIEAHFPQIADSICVGQRRPHDADESVILFLHLKPGEKFTRALVADIKEAIGRELSKRHVPKWVFETPAIPTTVNLKKVELPVKQIVSGKTGWIMYLSSILSMQHGARAVLYDGSPFQPDLRTFVRLVGDQKVTNLGISPRYMHELQKGNVAPREITDLSSLRSVSSTGMVLSLGSSSRKWTEAFPNMPVMFWNDEGGQRYFDAYFARFDNVWTHGDFILVHPVTGGITFLGRADGVLNPSGVRFGSAEIYSVIEAHFPQIADSICVGQRRPHDADESVILFLHLKPGEKFTRALVADIKEAIGRELSKRHVPKWVFETPAIPTTVNLKKVELPVKQIVSGKVIKASGTLLNPESLDYYYQFAKVEELDQPKSKL</sequence>
<dbReference type="Pfam" id="PF00501">
    <property type="entry name" value="AMP-binding"/>
    <property type="match status" value="1"/>
</dbReference>
<feature type="domain" description="AMP-dependent synthetase/ligase" evidence="1">
    <location>
        <begin position="125"/>
        <end position="503"/>
    </location>
</feature>
<dbReference type="InterPro" id="IPR042099">
    <property type="entry name" value="ANL_N_sf"/>
</dbReference>
<dbReference type="Gene3D" id="3.40.50.12780">
    <property type="entry name" value="N-terminal domain of ligase-like"/>
    <property type="match status" value="2"/>
</dbReference>
<dbReference type="Proteomes" id="UP000308768">
    <property type="component" value="Unassembled WGS sequence"/>
</dbReference>
<dbReference type="PROSITE" id="PS00455">
    <property type="entry name" value="AMP_BINDING"/>
    <property type="match status" value="1"/>
</dbReference>
<evidence type="ECO:0000313" key="2">
    <source>
        <dbReference type="EMBL" id="TKA65181.1"/>
    </source>
</evidence>
<dbReference type="SUPFAM" id="SSF56801">
    <property type="entry name" value="Acetyl-CoA synthetase-like"/>
    <property type="match status" value="2"/>
</dbReference>
<protein>
    <recommendedName>
        <fullName evidence="1">AMP-dependent synthetase/ligase domain-containing protein</fullName>
    </recommendedName>
</protein>
<dbReference type="InterPro" id="IPR000873">
    <property type="entry name" value="AMP-dep_synth/lig_dom"/>
</dbReference>
<gene>
    <name evidence="2" type="ORF">B0A49_08040</name>
</gene>
<dbReference type="InterPro" id="IPR020845">
    <property type="entry name" value="AMP-binding_CS"/>
</dbReference>
<dbReference type="STRING" id="331657.A0A4U0WQ28"/>
<dbReference type="OrthoDB" id="10253869at2759"/>
<dbReference type="InterPro" id="IPR045851">
    <property type="entry name" value="AMP-bd_C_sf"/>
</dbReference>